<dbReference type="NCBIfam" id="NF006169">
    <property type="entry name" value="PRK08310.1"/>
    <property type="match status" value="1"/>
</dbReference>
<keyword evidence="3" id="KW-1185">Reference proteome</keyword>
<dbReference type="AlphaFoldDB" id="A0A5R9GDC0"/>
<evidence type="ECO:0000259" key="1">
    <source>
        <dbReference type="Pfam" id="PF01425"/>
    </source>
</evidence>
<dbReference type="Proteomes" id="UP000309676">
    <property type="component" value="Unassembled WGS sequence"/>
</dbReference>
<protein>
    <submittedName>
        <fullName evidence="2">Amidase</fullName>
        <ecNumber evidence="2">3.5.1.4</ecNumber>
    </submittedName>
</protein>
<feature type="domain" description="Amidase" evidence="1">
    <location>
        <begin position="19"/>
        <end position="183"/>
    </location>
</feature>
<organism evidence="2 3">
    <name type="scientific">Paenibacillus antri</name>
    <dbReference type="NCBI Taxonomy" id="2582848"/>
    <lineage>
        <taxon>Bacteria</taxon>
        <taxon>Bacillati</taxon>
        <taxon>Bacillota</taxon>
        <taxon>Bacilli</taxon>
        <taxon>Bacillales</taxon>
        <taxon>Paenibacillaceae</taxon>
        <taxon>Paenibacillus</taxon>
    </lineage>
</organism>
<proteinExistence type="predicted"/>
<dbReference type="RefSeq" id="WP_138194334.1">
    <property type="nucleotide sequence ID" value="NZ_VCIW01000006.1"/>
</dbReference>
<dbReference type="GO" id="GO:0004040">
    <property type="term" value="F:amidase activity"/>
    <property type="evidence" value="ECO:0007669"/>
    <property type="project" value="UniProtKB-EC"/>
</dbReference>
<dbReference type="EC" id="3.5.1.4" evidence="2"/>
<feature type="domain" description="Amidase" evidence="1">
    <location>
        <begin position="290"/>
        <end position="381"/>
    </location>
</feature>
<dbReference type="InterPro" id="IPR020556">
    <property type="entry name" value="Amidase_CS"/>
</dbReference>
<dbReference type="EMBL" id="VCIW01000006">
    <property type="protein sequence ID" value="TLS52090.1"/>
    <property type="molecule type" value="Genomic_DNA"/>
</dbReference>
<dbReference type="InterPro" id="IPR036928">
    <property type="entry name" value="AS_sf"/>
</dbReference>
<dbReference type="InterPro" id="IPR023631">
    <property type="entry name" value="Amidase_dom"/>
</dbReference>
<dbReference type="PANTHER" id="PTHR46310">
    <property type="entry name" value="AMIDASE 1"/>
    <property type="match status" value="1"/>
</dbReference>
<dbReference type="PROSITE" id="PS00571">
    <property type="entry name" value="AMIDASES"/>
    <property type="match status" value="1"/>
</dbReference>
<name>A0A5R9GDC0_9BACL</name>
<dbReference type="SUPFAM" id="SSF75304">
    <property type="entry name" value="Amidase signature (AS) enzymes"/>
    <property type="match status" value="1"/>
</dbReference>
<evidence type="ECO:0000313" key="2">
    <source>
        <dbReference type="EMBL" id="TLS52090.1"/>
    </source>
</evidence>
<accession>A0A5R9GDC0</accession>
<reference evidence="2 3" key="1">
    <citation type="submission" date="2019-05" db="EMBL/GenBank/DDBJ databases">
        <authorList>
            <person name="Narsing Rao M.P."/>
            <person name="Li W.J."/>
        </authorList>
    </citation>
    <scope>NUCLEOTIDE SEQUENCE [LARGE SCALE GENOMIC DNA]</scope>
    <source>
        <strain evidence="2 3">SYSU_K30003</strain>
    </source>
</reference>
<evidence type="ECO:0000313" key="3">
    <source>
        <dbReference type="Proteomes" id="UP000309676"/>
    </source>
</evidence>
<sequence length="399" mass="42309">MRDAWNAFFDRGMTLAPTSVGPLSGMRFAAKDIFELRGYVAGAGSPEWRSTHEPAANDAEAVERLLRSGAELTGTTHTDELMYSLNGENYHYGTPLNPKAPRHIPGGSSSGSAVAVAAGEVDFALGSDTGGSIRIPASYCGIYGFRPTHGAVPDTGMVPLAPSFDTVGWLARDAATLRRVGDALLPAPAEAPSGFRRLLAAEDAFAAADPACAAAARAVLKQVEAVSGPAAAVTVSEEGLERWMNCFRLLQGSEIWRTHGAWVERVKPRFGPGVAERFAWARTIRPEETESELELRERIRQRMAALLGEDGILVMPTAPAGPPPRNTVGPELEKRRKATLQMCCAAGLAGLPQLTMPLVEWNGLPAGVSFLAGPGQDARLLAWAESISRSLALVSVATT</sequence>
<dbReference type="PANTHER" id="PTHR46310:SF7">
    <property type="entry name" value="AMIDASE 1"/>
    <property type="match status" value="1"/>
</dbReference>
<gene>
    <name evidence="2" type="ORF">FE782_12060</name>
</gene>
<comment type="caution">
    <text evidence="2">The sequence shown here is derived from an EMBL/GenBank/DDBJ whole genome shotgun (WGS) entry which is preliminary data.</text>
</comment>
<dbReference type="Pfam" id="PF01425">
    <property type="entry name" value="Amidase"/>
    <property type="match status" value="2"/>
</dbReference>
<dbReference type="Gene3D" id="3.90.1300.10">
    <property type="entry name" value="Amidase signature (AS) domain"/>
    <property type="match status" value="1"/>
</dbReference>
<keyword evidence="2" id="KW-0378">Hydrolase</keyword>
<dbReference type="OrthoDB" id="9811471at2"/>